<protein>
    <submittedName>
        <fullName evidence="1">Uncharacterized protein</fullName>
    </submittedName>
</protein>
<comment type="caution">
    <text evidence="1">The sequence shown here is derived from an EMBL/GenBank/DDBJ whole genome shotgun (WGS) entry which is preliminary data.</text>
</comment>
<proteinExistence type="predicted"/>
<accession>A0ABU5Y452</accession>
<dbReference type="EMBL" id="JAYJJU010000043">
    <property type="protein sequence ID" value="MEB3034883.1"/>
    <property type="molecule type" value="Genomic_DNA"/>
</dbReference>
<organism evidence="1 2">
    <name type="scientific">[Mycobacterium] nativiensis</name>
    <dbReference type="NCBI Taxonomy" id="2855503"/>
    <lineage>
        <taxon>Bacteria</taxon>
        <taxon>Bacillati</taxon>
        <taxon>Actinomycetota</taxon>
        <taxon>Actinomycetes</taxon>
        <taxon>Mycobacteriales</taxon>
        <taxon>Mycobacteriaceae</taxon>
        <taxon>Mycolicibacter</taxon>
    </lineage>
</organism>
<name>A0ABU5Y452_9MYCO</name>
<evidence type="ECO:0000313" key="2">
    <source>
        <dbReference type="Proteomes" id="UP001298593"/>
    </source>
</evidence>
<dbReference type="Proteomes" id="UP001298593">
    <property type="component" value="Unassembled WGS sequence"/>
</dbReference>
<evidence type="ECO:0000313" key="1">
    <source>
        <dbReference type="EMBL" id="MEB3034883.1"/>
    </source>
</evidence>
<sequence>MTTSAIKQQLATSADAMALSVQRESNAAAGADPSPEWMGNAYRYNAMASEALDALDRRCTGLQQLVRVS</sequence>
<gene>
    <name evidence="1" type="ORF">KV113_25415</name>
</gene>
<keyword evidence="2" id="KW-1185">Reference proteome</keyword>
<dbReference type="RefSeq" id="WP_329780516.1">
    <property type="nucleotide sequence ID" value="NZ_JAYJJU010000043.1"/>
</dbReference>
<reference evidence="1 2" key="1">
    <citation type="submission" date="2023-12" db="EMBL/GenBank/DDBJ databases">
        <title>Description of new species of Mycobacterium terrae complex isolated from sewage at the Sao Paulo Zoological Park Foundation in Brazil.</title>
        <authorList>
            <person name="Romagnoli C.L."/>
            <person name="Conceicao E.C."/>
            <person name="Machado E."/>
            <person name="Barreto L.B.P.F."/>
            <person name="Sharma A."/>
            <person name="Silva N.M."/>
            <person name="Marques L.E."/>
            <person name="Juliana M.A."/>
            <person name="Lourenco M.C.S."/>
            <person name="Digiampietri L.A."/>
            <person name="Suffys P.N."/>
            <person name="Viana-Niero C."/>
        </authorList>
    </citation>
    <scope>NUCLEOTIDE SEQUENCE [LARGE SCALE GENOMIC DNA]</scope>
    <source>
        <strain evidence="1 2">MYC340</strain>
    </source>
</reference>